<dbReference type="GO" id="GO:0008966">
    <property type="term" value="F:phosphoglucosamine mutase activity"/>
    <property type="evidence" value="ECO:0007669"/>
    <property type="project" value="InterPro"/>
</dbReference>
<dbReference type="HOGENOM" id="CLU_016950_7_1_2"/>
<dbReference type="Gene3D" id="3.40.120.10">
    <property type="entry name" value="Alpha-D-Glucose-1,6-Bisphosphate, subunit A, domain 3"/>
    <property type="match status" value="3"/>
</dbReference>
<comment type="similarity">
    <text evidence="2 7">Belongs to the phosphohexose mutase family.</text>
</comment>
<dbReference type="GO" id="GO:0000287">
    <property type="term" value="F:magnesium ion binding"/>
    <property type="evidence" value="ECO:0007669"/>
    <property type="project" value="InterPro"/>
</dbReference>
<dbReference type="InterPro" id="IPR016066">
    <property type="entry name" value="A-D-PHexomutase_CS"/>
</dbReference>
<dbReference type="PANTHER" id="PTHR43771">
    <property type="entry name" value="PHOSPHOMANNOMUTASE"/>
    <property type="match status" value="1"/>
</dbReference>
<dbReference type="KEGG" id="smr:Smar_1455"/>
<proteinExistence type="inferred from homology"/>
<dbReference type="Gene3D" id="3.30.310.50">
    <property type="entry name" value="Alpha-D-phosphohexomutase, C-terminal domain"/>
    <property type="match status" value="1"/>
</dbReference>
<dbReference type="InterPro" id="IPR024086">
    <property type="entry name" value="GlmM_arc-type"/>
</dbReference>
<dbReference type="Pfam" id="PF02878">
    <property type="entry name" value="PGM_PMM_I"/>
    <property type="match status" value="1"/>
</dbReference>
<feature type="domain" description="Alpha-D-phosphohexomutase C-terminal" evidence="8">
    <location>
        <begin position="386"/>
        <end position="445"/>
    </location>
</feature>
<dbReference type="RefSeq" id="WP_011839739.1">
    <property type="nucleotide sequence ID" value="NC_009033.1"/>
</dbReference>
<name>A3DPI5_STAMF</name>
<keyword evidence="6" id="KW-0413">Isomerase</keyword>
<keyword evidence="5 7" id="KW-0460">Magnesium</keyword>
<dbReference type="SUPFAM" id="SSF55957">
    <property type="entry name" value="Phosphoglucomutase, C-terminal domain"/>
    <property type="match status" value="1"/>
</dbReference>
<comment type="cofactor">
    <cofactor evidence="1">
        <name>Mg(2+)</name>
        <dbReference type="ChEBI" id="CHEBI:18420"/>
    </cofactor>
</comment>
<reference evidence="12" key="1">
    <citation type="journal article" date="2009" name="BMC Genomics">
        <title>The complete genome sequence of Staphylothermus marinus reveals differences in sulfur metabolism among heterotrophic Crenarchaeota.</title>
        <authorList>
            <person name="Anderson I.J."/>
            <person name="Dharmarajan L."/>
            <person name="Rodriguez J."/>
            <person name="Hooper S."/>
            <person name="Porat I."/>
            <person name="Ulrich L.E."/>
            <person name="Elkins J.G."/>
            <person name="Mavromatis K."/>
            <person name="Sun H."/>
            <person name="Land M."/>
            <person name="Lapidus A."/>
            <person name="Lucas S."/>
            <person name="Barry K."/>
            <person name="Huber H."/>
            <person name="Zhulin I.B."/>
            <person name="Whitman W.B."/>
            <person name="Mukhopadhyay B."/>
            <person name="Woese C."/>
            <person name="Bristow J."/>
            <person name="Kyrpides N."/>
        </authorList>
    </citation>
    <scope>NUCLEOTIDE SEQUENCE [LARGE SCALE GENOMIC DNA]</scope>
    <source>
        <strain evidence="12">ATCC 43588 / DSM 3639 / JCM 9404 / F1</strain>
    </source>
</reference>
<evidence type="ECO:0000256" key="2">
    <source>
        <dbReference type="ARBA" id="ARBA00010231"/>
    </source>
</evidence>
<accession>A3DPI5</accession>
<dbReference type="InterPro" id="IPR005841">
    <property type="entry name" value="Alpha-D-phosphohexomutase_SF"/>
</dbReference>
<dbReference type="CDD" id="cd03087">
    <property type="entry name" value="PGM_like1"/>
    <property type="match status" value="1"/>
</dbReference>
<evidence type="ECO:0000259" key="10">
    <source>
        <dbReference type="Pfam" id="PF02879"/>
    </source>
</evidence>
<feature type="domain" description="Alpha-D-phosphohexomutase alpha/beta/alpha" evidence="10">
    <location>
        <begin position="148"/>
        <end position="246"/>
    </location>
</feature>
<evidence type="ECO:0000313" key="12">
    <source>
        <dbReference type="Proteomes" id="UP000000254"/>
    </source>
</evidence>
<dbReference type="PRINTS" id="PR00509">
    <property type="entry name" value="PGMPMM"/>
</dbReference>
<dbReference type="AlphaFoldDB" id="A3DPI5"/>
<keyword evidence="3" id="KW-0597">Phosphoprotein</keyword>
<evidence type="ECO:0000256" key="5">
    <source>
        <dbReference type="ARBA" id="ARBA00022842"/>
    </source>
</evidence>
<evidence type="ECO:0000259" key="9">
    <source>
        <dbReference type="Pfam" id="PF02878"/>
    </source>
</evidence>
<evidence type="ECO:0000256" key="4">
    <source>
        <dbReference type="ARBA" id="ARBA00022723"/>
    </source>
</evidence>
<dbReference type="InterPro" id="IPR016055">
    <property type="entry name" value="A-D-PHexomutase_a/b/a-I/II/III"/>
</dbReference>
<dbReference type="OrthoDB" id="10363at2157"/>
<dbReference type="eggNOG" id="arCOG00767">
    <property type="taxonomic scope" value="Archaea"/>
</dbReference>
<evidence type="ECO:0000256" key="3">
    <source>
        <dbReference type="ARBA" id="ARBA00022553"/>
    </source>
</evidence>
<dbReference type="InterPro" id="IPR005844">
    <property type="entry name" value="A-D-PHexomutase_a/b/a-I"/>
</dbReference>
<sequence length="466" mass="53603">MKLFGTAGIRKKYPDNLDPILAYKLGLAVAGIRGWRRAYIVYDSRTTNHLFTYSIASGLMAGGIDTFIIGLAPTPIAGYAAMKYGSLGISVTASHNPPEYNGFKFYDDEGYEFTRELEAVVEKRIDEKIEPVNWSNVGRISYRPEIVEEYIHDMIQKINIEKKSWNPYIVVDLANGAAYNVTPRIIRLLGGKPLTINANPDGFFPVRPPEPRKDALEKYLDLYRSVNPPLILAHDGDADRLAVLDPYKGFIRQDRIIAFYAYLLLQDRKGKVIVSIDTGRVVDEIVERMNGQIERYILGKTHERVKQLGKNNIVLAAEPWKLIDPKWGPWVDGIWQVALLTKEVIERGKPLLKVLDEEKIPDYPWDRRSYKIKPVEKREVIYEELVEELKTLLGEPLNVLTIDGYRYEYKDYSWILIRKSGTEPKIRVYMEALTRTRLEEMINKFEDKLIEIIKKHGARIVEKTIG</sequence>
<dbReference type="SUPFAM" id="SSF53738">
    <property type="entry name" value="Phosphoglucomutase, first 3 domains"/>
    <property type="match status" value="3"/>
</dbReference>
<evidence type="ECO:0000256" key="1">
    <source>
        <dbReference type="ARBA" id="ARBA00001946"/>
    </source>
</evidence>
<dbReference type="PANTHER" id="PTHR43771:SF1">
    <property type="entry name" value="PHOSPHOMANNOMUTASE"/>
    <property type="match status" value="1"/>
</dbReference>
<dbReference type="PROSITE" id="PS00710">
    <property type="entry name" value="PGM_PMM"/>
    <property type="match status" value="1"/>
</dbReference>
<dbReference type="Pfam" id="PF02879">
    <property type="entry name" value="PGM_PMM_II"/>
    <property type="match status" value="1"/>
</dbReference>
<reference evidence="11 12" key="2">
    <citation type="journal article" date="2009" name="Stand. Genomic Sci.">
        <title>Complete genome sequence of Staphylothermus marinus Stetter and Fiala 1986 type strain F1.</title>
        <authorList>
            <person name="Anderson I.J."/>
            <person name="Sun H."/>
            <person name="Lapidus A."/>
            <person name="Copeland A."/>
            <person name="Glavina Del Rio T."/>
            <person name="Tice H."/>
            <person name="Dalin E."/>
            <person name="Lucas S."/>
            <person name="Barry K."/>
            <person name="Land M."/>
            <person name="Richardson P."/>
            <person name="Huber H."/>
            <person name="Kyrpides N.C."/>
        </authorList>
    </citation>
    <scope>NUCLEOTIDE SEQUENCE [LARGE SCALE GENOMIC DNA]</scope>
    <source>
        <strain evidence="12">ATCC 43588 / DSM 3639 / JCM 9404 / F1</strain>
    </source>
</reference>
<dbReference type="Pfam" id="PF00408">
    <property type="entry name" value="PGM_PMM_IV"/>
    <property type="match status" value="1"/>
</dbReference>
<dbReference type="GO" id="GO:0005975">
    <property type="term" value="P:carbohydrate metabolic process"/>
    <property type="evidence" value="ECO:0007669"/>
    <property type="project" value="InterPro"/>
</dbReference>
<evidence type="ECO:0000313" key="11">
    <source>
        <dbReference type="EMBL" id="ABN70545.1"/>
    </source>
</evidence>
<dbReference type="GeneID" id="4907730"/>
<evidence type="ECO:0000256" key="7">
    <source>
        <dbReference type="RuleBase" id="RU004326"/>
    </source>
</evidence>
<evidence type="ECO:0000259" key="8">
    <source>
        <dbReference type="Pfam" id="PF00408"/>
    </source>
</evidence>
<protein>
    <submittedName>
        <fullName evidence="11">Phosphoglucomutase/phosphomannomutase alpha/beta/alpha domain I</fullName>
    </submittedName>
</protein>
<dbReference type="EMBL" id="CP000575">
    <property type="protein sequence ID" value="ABN70545.1"/>
    <property type="molecule type" value="Genomic_DNA"/>
</dbReference>
<evidence type="ECO:0000256" key="6">
    <source>
        <dbReference type="ARBA" id="ARBA00023235"/>
    </source>
</evidence>
<dbReference type="InterPro" id="IPR005843">
    <property type="entry name" value="A-D-PHexomutase_C"/>
</dbReference>
<gene>
    <name evidence="11" type="ordered locus">Smar_1455</name>
</gene>
<feature type="domain" description="Alpha-D-phosphohexomutase alpha/beta/alpha" evidence="9">
    <location>
        <begin position="2"/>
        <end position="128"/>
    </location>
</feature>
<dbReference type="STRING" id="399550.Smar_1455"/>
<dbReference type="InterPro" id="IPR036900">
    <property type="entry name" value="A-D-PHexomutase_C_sf"/>
</dbReference>
<dbReference type="InterPro" id="IPR005845">
    <property type="entry name" value="A-D-PHexomutase_a/b/a-II"/>
</dbReference>
<organism evidence="11 12">
    <name type="scientific">Staphylothermus marinus (strain ATCC 43588 / DSM 3639 / JCM 9404 / F1)</name>
    <dbReference type="NCBI Taxonomy" id="399550"/>
    <lineage>
        <taxon>Archaea</taxon>
        <taxon>Thermoproteota</taxon>
        <taxon>Thermoprotei</taxon>
        <taxon>Desulfurococcales</taxon>
        <taxon>Desulfurococcaceae</taxon>
        <taxon>Staphylothermus</taxon>
    </lineage>
</organism>
<keyword evidence="12" id="KW-1185">Reference proteome</keyword>
<dbReference type="Proteomes" id="UP000000254">
    <property type="component" value="Chromosome"/>
</dbReference>
<keyword evidence="4 7" id="KW-0479">Metal-binding</keyword>